<comment type="caution">
    <text evidence="1">The sequence shown here is derived from an EMBL/GenBank/DDBJ whole genome shotgun (WGS) entry which is preliminary data.</text>
</comment>
<reference evidence="1 2" key="1">
    <citation type="journal article" date="2019" name="Commun. Biol.">
        <title>The bagworm genome reveals a unique fibroin gene that provides high tensile strength.</title>
        <authorList>
            <person name="Kono N."/>
            <person name="Nakamura H."/>
            <person name="Ohtoshi R."/>
            <person name="Tomita M."/>
            <person name="Numata K."/>
            <person name="Arakawa K."/>
        </authorList>
    </citation>
    <scope>NUCLEOTIDE SEQUENCE [LARGE SCALE GENOMIC DNA]</scope>
</reference>
<gene>
    <name evidence="1" type="ORF">EVAR_46441_1</name>
</gene>
<name>A0A4C1XER7_EUMVA</name>
<dbReference type="Proteomes" id="UP000299102">
    <property type="component" value="Unassembled WGS sequence"/>
</dbReference>
<dbReference type="EMBL" id="BGZK01000817">
    <property type="protein sequence ID" value="GBP61580.1"/>
    <property type="molecule type" value="Genomic_DNA"/>
</dbReference>
<accession>A0A4C1XER7</accession>
<evidence type="ECO:0000313" key="2">
    <source>
        <dbReference type="Proteomes" id="UP000299102"/>
    </source>
</evidence>
<evidence type="ECO:0000313" key="1">
    <source>
        <dbReference type="EMBL" id="GBP61580.1"/>
    </source>
</evidence>
<sequence length="158" mass="16919">MAGASAQTPRSPAGIPFVNYALAFPPVDVIRYVLKLRRRQQPLKLILPKALGPFGRTKAKPATSSNQRLPSWTELEGPGWYYEFRGSSGAFNKGRDSPPAPMAPLTLWSYGPNRGSTVGQRCSRPAVSSCFLQIVGLRVGVVGAVQVGARPANATPTI</sequence>
<proteinExistence type="predicted"/>
<protein>
    <submittedName>
        <fullName evidence="1">Uncharacterized protein</fullName>
    </submittedName>
</protein>
<keyword evidence="2" id="KW-1185">Reference proteome</keyword>
<dbReference type="AlphaFoldDB" id="A0A4C1XER7"/>
<organism evidence="1 2">
    <name type="scientific">Eumeta variegata</name>
    <name type="common">Bagworm moth</name>
    <name type="synonym">Eumeta japonica</name>
    <dbReference type="NCBI Taxonomy" id="151549"/>
    <lineage>
        <taxon>Eukaryota</taxon>
        <taxon>Metazoa</taxon>
        <taxon>Ecdysozoa</taxon>
        <taxon>Arthropoda</taxon>
        <taxon>Hexapoda</taxon>
        <taxon>Insecta</taxon>
        <taxon>Pterygota</taxon>
        <taxon>Neoptera</taxon>
        <taxon>Endopterygota</taxon>
        <taxon>Lepidoptera</taxon>
        <taxon>Glossata</taxon>
        <taxon>Ditrysia</taxon>
        <taxon>Tineoidea</taxon>
        <taxon>Psychidae</taxon>
        <taxon>Oiketicinae</taxon>
        <taxon>Eumeta</taxon>
    </lineage>
</organism>